<dbReference type="KEGG" id="sste:SAMEA4384403_1762"/>
<dbReference type="RefSeq" id="WP_095088704.1">
    <property type="nucleotide sequence ID" value="NZ_BMDM01000004.1"/>
</dbReference>
<gene>
    <name evidence="2" type="ORF">SAMEA4384403_01762</name>
</gene>
<name>A0A239ZQF8_9STAP</name>
<organism evidence="2 3">
    <name type="scientific">Mammaliicoccus stepanovicii</name>
    <dbReference type="NCBI Taxonomy" id="643214"/>
    <lineage>
        <taxon>Bacteria</taxon>
        <taxon>Bacillati</taxon>
        <taxon>Bacillota</taxon>
        <taxon>Bacilli</taxon>
        <taxon>Bacillales</taxon>
        <taxon>Staphylococcaceae</taxon>
        <taxon>Mammaliicoccus</taxon>
    </lineage>
</organism>
<keyword evidence="1" id="KW-0175">Coiled coil</keyword>
<reference evidence="2 3" key="1">
    <citation type="submission" date="2017-06" db="EMBL/GenBank/DDBJ databases">
        <authorList>
            <consortium name="Pathogen Informatics"/>
        </authorList>
    </citation>
    <scope>NUCLEOTIDE SEQUENCE [LARGE SCALE GENOMIC DNA]</scope>
    <source>
        <strain evidence="2 3">NCTC13839</strain>
    </source>
</reference>
<evidence type="ECO:0000256" key="1">
    <source>
        <dbReference type="SAM" id="Coils"/>
    </source>
</evidence>
<evidence type="ECO:0000313" key="3">
    <source>
        <dbReference type="Proteomes" id="UP000242084"/>
    </source>
</evidence>
<sequence length="121" mass="14627">MNKIETLNHKIKETEKQVDLLVKEKNNMTYLIDEYFEVTKSTENLYERIGNRYMNGERKFSIVENINLFHSGQYTTLNQLKLKQDELSRDIHALEGRKEILETQKHHEFIKKIEKGEEYEY</sequence>
<dbReference type="AlphaFoldDB" id="A0A239ZQF8"/>
<feature type="coiled-coil region" evidence="1">
    <location>
        <begin position="77"/>
        <end position="104"/>
    </location>
</feature>
<keyword evidence="3" id="KW-1185">Reference proteome</keyword>
<evidence type="ECO:0000313" key="2">
    <source>
        <dbReference type="EMBL" id="SNV73048.1"/>
    </source>
</evidence>
<dbReference type="EMBL" id="LT906462">
    <property type="protein sequence ID" value="SNV73048.1"/>
    <property type="molecule type" value="Genomic_DNA"/>
</dbReference>
<proteinExistence type="predicted"/>
<protein>
    <submittedName>
        <fullName evidence="2">Uncharacterized protein</fullName>
    </submittedName>
</protein>
<dbReference type="Proteomes" id="UP000242084">
    <property type="component" value="Chromosome 1"/>
</dbReference>
<accession>A0A239ZQF8</accession>